<dbReference type="GO" id="GO:0006353">
    <property type="term" value="P:DNA-templated transcription termination"/>
    <property type="evidence" value="ECO:0007669"/>
    <property type="project" value="UniProtKB-KW"/>
</dbReference>
<keyword evidence="2" id="KW-0805">Transcription regulation</keyword>
<dbReference type="PANTHER" id="PTHR13068">
    <property type="entry name" value="CGI-12 PROTEIN-RELATED"/>
    <property type="match status" value="1"/>
</dbReference>
<keyword evidence="3" id="KW-0809">Transit peptide</keyword>
<keyword evidence="2" id="KW-0806">Transcription termination</keyword>
<name>A0A2N9HY29_FAGSY</name>
<keyword evidence="2" id="KW-0804">Transcription</keyword>
<organism evidence="4">
    <name type="scientific">Fagus sylvatica</name>
    <name type="common">Beechnut</name>
    <dbReference type="NCBI Taxonomy" id="28930"/>
    <lineage>
        <taxon>Eukaryota</taxon>
        <taxon>Viridiplantae</taxon>
        <taxon>Streptophyta</taxon>
        <taxon>Embryophyta</taxon>
        <taxon>Tracheophyta</taxon>
        <taxon>Spermatophyta</taxon>
        <taxon>Magnoliopsida</taxon>
        <taxon>eudicotyledons</taxon>
        <taxon>Gunneridae</taxon>
        <taxon>Pentapetalae</taxon>
        <taxon>rosids</taxon>
        <taxon>fabids</taxon>
        <taxon>Fagales</taxon>
        <taxon>Fagaceae</taxon>
        <taxon>Fagus</taxon>
    </lineage>
</organism>
<proteinExistence type="inferred from homology"/>
<dbReference type="FunFam" id="1.25.70.10:FF:000017">
    <property type="entry name" value="Transcription termination factor MTEF18, mitochondrial"/>
    <property type="match status" value="1"/>
</dbReference>
<dbReference type="EMBL" id="OIVN01004323">
    <property type="protein sequence ID" value="SPD16653.1"/>
    <property type="molecule type" value="Genomic_DNA"/>
</dbReference>
<sequence>MPISKCLFTILTRHFSTTRNLSKLPKLPNIPCKYRPQAIEEAQKALTEYLHTTRYLPFTYAEHIAKNSLFSVSILIAKLDFSINDFSRTFQRFLRYHPINEFEFFFESIGLDYSEVNGFLPANKFFFDEDGSILNAACALSAFGFPWNKLGKLYKEEVSIFSKSSEELTHRLCGFKEYGLSNTSVIGICLAFPHLLCGEGELGGEINALFDDLKRVFVDFDLASSIEGNVDAWYEVCRKIRIFYDLGCEKGTVGELMGRNKHVFIEYPEEVLAQKAKYFRRFGIEKEEDVGLLLLESPEILSLDLETPVISVLGFLKYFELNTKELSLVSQTYPYVLGRNKMANLPHVMRALNLHEWFFNKIKNGNHQLLANYVLSDPEEGLDREFRAGLEKIQYSRTPIHNMSKLNFLHGIGFGENALTMKVLSLLHGTSKELQERFDCLLRVGVEFSKLCMMIKTTPKVINQKPETIEKKVNFLCQEMGSSLQYLEIFPAFLCFDLENRIKHRYRFHEWLTEKGFCTRSYSIASIIATSEKNFVARLYGIHPDAPKKWSEYNSHKKSLES</sequence>
<accession>A0A2N9HY29</accession>
<dbReference type="PANTHER" id="PTHR13068:SF113">
    <property type="entry name" value="TRANSCRIPTION TERMINATION FACTOR MTEF18, MITOCHONDRIAL"/>
    <property type="match status" value="1"/>
</dbReference>
<evidence type="ECO:0000256" key="2">
    <source>
        <dbReference type="ARBA" id="ARBA00022472"/>
    </source>
</evidence>
<gene>
    <name evidence="4" type="ORF">FSB_LOCUS44535</name>
</gene>
<dbReference type="SMART" id="SM00733">
    <property type="entry name" value="Mterf"/>
    <property type="match status" value="5"/>
</dbReference>
<evidence type="ECO:0000313" key="4">
    <source>
        <dbReference type="EMBL" id="SPD16653.1"/>
    </source>
</evidence>
<dbReference type="AlphaFoldDB" id="A0A2N9HY29"/>
<evidence type="ECO:0000256" key="3">
    <source>
        <dbReference type="ARBA" id="ARBA00022946"/>
    </source>
</evidence>
<comment type="similarity">
    <text evidence="1">Belongs to the mTERF family.</text>
</comment>
<reference evidence="4" key="1">
    <citation type="submission" date="2018-02" db="EMBL/GenBank/DDBJ databases">
        <authorList>
            <person name="Cohen D.B."/>
            <person name="Kent A.D."/>
        </authorList>
    </citation>
    <scope>NUCLEOTIDE SEQUENCE</scope>
</reference>
<dbReference type="InterPro" id="IPR038538">
    <property type="entry name" value="MTERF_sf"/>
</dbReference>
<dbReference type="Gene3D" id="1.25.70.10">
    <property type="entry name" value="Transcription termination factor 3, mitochondrial"/>
    <property type="match status" value="3"/>
</dbReference>
<evidence type="ECO:0000256" key="1">
    <source>
        <dbReference type="ARBA" id="ARBA00007692"/>
    </source>
</evidence>
<dbReference type="GO" id="GO:0003676">
    <property type="term" value="F:nucleic acid binding"/>
    <property type="evidence" value="ECO:0007669"/>
    <property type="project" value="InterPro"/>
</dbReference>
<dbReference type="Pfam" id="PF02536">
    <property type="entry name" value="mTERF"/>
    <property type="match status" value="2"/>
</dbReference>
<protein>
    <submittedName>
        <fullName evidence="4">Uncharacterized protein</fullName>
    </submittedName>
</protein>
<dbReference type="InterPro" id="IPR003690">
    <property type="entry name" value="MTERF"/>
</dbReference>